<accession>A0A1M5L7R2</accession>
<dbReference type="STRING" id="1089305.SAMN05444148_0549"/>
<organism evidence="2 3">
    <name type="scientific">Winogradskyella jejuensis</name>
    <dbReference type="NCBI Taxonomy" id="1089305"/>
    <lineage>
        <taxon>Bacteria</taxon>
        <taxon>Pseudomonadati</taxon>
        <taxon>Bacteroidota</taxon>
        <taxon>Flavobacteriia</taxon>
        <taxon>Flavobacteriales</taxon>
        <taxon>Flavobacteriaceae</taxon>
        <taxon>Winogradskyella</taxon>
    </lineage>
</organism>
<sequence>MPLGESMLSTIRSNKSIRIDKSKHFRKTKSVYGENSKTEYNFPEASPELLEKIKERIQKENKKTRTKMVVISTVLVVVVLILLFLI</sequence>
<feature type="transmembrane region" description="Helical" evidence="1">
    <location>
        <begin position="68"/>
        <end position="85"/>
    </location>
</feature>
<dbReference type="EMBL" id="FQWS01000001">
    <property type="protein sequence ID" value="SHG61051.1"/>
    <property type="molecule type" value="Genomic_DNA"/>
</dbReference>
<keyword evidence="3" id="KW-1185">Reference proteome</keyword>
<evidence type="ECO:0000313" key="3">
    <source>
        <dbReference type="Proteomes" id="UP000184522"/>
    </source>
</evidence>
<dbReference type="RefSeq" id="WP_073082691.1">
    <property type="nucleotide sequence ID" value="NZ_FQWS01000001.1"/>
</dbReference>
<keyword evidence="1" id="KW-1133">Transmembrane helix</keyword>
<gene>
    <name evidence="2" type="ORF">SAMN05444148_0549</name>
</gene>
<dbReference type="AlphaFoldDB" id="A0A1M5L7R2"/>
<evidence type="ECO:0000313" key="2">
    <source>
        <dbReference type="EMBL" id="SHG61051.1"/>
    </source>
</evidence>
<dbReference type="OrthoDB" id="1454061at2"/>
<name>A0A1M5L7R2_9FLAO</name>
<dbReference type="Proteomes" id="UP000184522">
    <property type="component" value="Unassembled WGS sequence"/>
</dbReference>
<protein>
    <submittedName>
        <fullName evidence="2">Uncharacterized protein</fullName>
    </submittedName>
</protein>
<keyword evidence="1" id="KW-0812">Transmembrane</keyword>
<reference evidence="3" key="1">
    <citation type="submission" date="2016-11" db="EMBL/GenBank/DDBJ databases">
        <authorList>
            <person name="Varghese N."/>
            <person name="Submissions S."/>
        </authorList>
    </citation>
    <scope>NUCLEOTIDE SEQUENCE [LARGE SCALE GENOMIC DNA]</scope>
    <source>
        <strain evidence="3">DSM 25330</strain>
    </source>
</reference>
<keyword evidence="1" id="KW-0472">Membrane</keyword>
<evidence type="ECO:0000256" key="1">
    <source>
        <dbReference type="SAM" id="Phobius"/>
    </source>
</evidence>
<proteinExistence type="predicted"/>